<dbReference type="PANTHER" id="PTHR22594:SF34">
    <property type="entry name" value="ASPARAGINE--TRNA LIGASE, MITOCHONDRIAL-RELATED"/>
    <property type="match status" value="1"/>
</dbReference>
<dbReference type="EC" id="6.1.1.22" evidence="2"/>
<evidence type="ECO:0000313" key="11">
    <source>
        <dbReference type="Proteomes" id="UP000014760"/>
    </source>
</evidence>
<evidence type="ECO:0000313" key="10">
    <source>
        <dbReference type="EnsemblMetazoa" id="CapteP163999"/>
    </source>
</evidence>
<evidence type="ECO:0000256" key="5">
    <source>
        <dbReference type="ARBA" id="ARBA00022840"/>
    </source>
</evidence>
<evidence type="ECO:0000256" key="3">
    <source>
        <dbReference type="ARBA" id="ARBA00022598"/>
    </source>
</evidence>
<dbReference type="PRINTS" id="PR01042">
    <property type="entry name" value="TRNASYNTHASP"/>
</dbReference>
<keyword evidence="3" id="KW-0436">Ligase</keyword>
<dbReference type="Gene3D" id="3.30.930.10">
    <property type="entry name" value="Bira Bifunctional Protein, Domain 2"/>
    <property type="match status" value="1"/>
</dbReference>
<dbReference type="InterPro" id="IPR045864">
    <property type="entry name" value="aa-tRNA-synth_II/BPL/LPL"/>
</dbReference>
<dbReference type="Proteomes" id="UP000014760">
    <property type="component" value="Unassembled WGS sequence"/>
</dbReference>
<feature type="domain" description="Aminoacyl-transfer RNA synthetases class-II family profile" evidence="8">
    <location>
        <begin position="29"/>
        <end position="338"/>
    </location>
</feature>
<dbReference type="GO" id="GO:0006421">
    <property type="term" value="P:asparaginyl-tRNA aminoacylation"/>
    <property type="evidence" value="ECO:0007669"/>
    <property type="project" value="InterPro"/>
</dbReference>
<accession>R7V2U6</accession>
<evidence type="ECO:0000259" key="8">
    <source>
        <dbReference type="PROSITE" id="PS50862"/>
    </source>
</evidence>
<keyword evidence="7" id="KW-0030">Aminoacyl-tRNA synthetase</keyword>
<dbReference type="EMBL" id="KB295646">
    <property type="protein sequence ID" value="ELU12802.1"/>
    <property type="molecule type" value="Genomic_DNA"/>
</dbReference>
<dbReference type="GO" id="GO:0005524">
    <property type="term" value="F:ATP binding"/>
    <property type="evidence" value="ECO:0007669"/>
    <property type="project" value="UniProtKB-KW"/>
</dbReference>
<dbReference type="STRING" id="283909.R7V2U6"/>
<dbReference type="InterPro" id="IPR004522">
    <property type="entry name" value="Asn-tRNA-ligase"/>
</dbReference>
<keyword evidence="4" id="KW-0547">Nucleotide-binding</keyword>
<dbReference type="PROSITE" id="PS50862">
    <property type="entry name" value="AA_TRNA_LIGASE_II"/>
    <property type="match status" value="1"/>
</dbReference>
<dbReference type="EMBL" id="AMQN01019361">
    <property type="status" value="NOT_ANNOTATED_CDS"/>
    <property type="molecule type" value="Genomic_DNA"/>
</dbReference>
<dbReference type="GO" id="GO:0005739">
    <property type="term" value="C:mitochondrion"/>
    <property type="evidence" value="ECO:0007669"/>
    <property type="project" value="TreeGrafter"/>
</dbReference>
<dbReference type="NCBIfam" id="TIGR00457">
    <property type="entry name" value="asnS"/>
    <property type="match status" value="1"/>
</dbReference>
<reference evidence="11" key="1">
    <citation type="submission" date="2012-12" db="EMBL/GenBank/DDBJ databases">
        <authorList>
            <person name="Hellsten U."/>
            <person name="Grimwood J."/>
            <person name="Chapman J.A."/>
            <person name="Shapiro H."/>
            <person name="Aerts A."/>
            <person name="Otillar R.P."/>
            <person name="Terry A.Y."/>
            <person name="Boore J.L."/>
            <person name="Simakov O."/>
            <person name="Marletaz F."/>
            <person name="Cho S.-J."/>
            <person name="Edsinger-Gonzales E."/>
            <person name="Havlak P."/>
            <person name="Kuo D.-H."/>
            <person name="Larsson T."/>
            <person name="Lv J."/>
            <person name="Arendt D."/>
            <person name="Savage R."/>
            <person name="Osoegawa K."/>
            <person name="de Jong P."/>
            <person name="Lindberg D.R."/>
            <person name="Seaver E.C."/>
            <person name="Weisblat D.A."/>
            <person name="Putnam N.H."/>
            <person name="Grigoriev I.V."/>
            <person name="Rokhsar D.S."/>
        </authorList>
    </citation>
    <scope>NUCLEOTIDE SEQUENCE</scope>
    <source>
        <strain evidence="11">I ESC-2004</strain>
    </source>
</reference>
<protein>
    <recommendedName>
        <fullName evidence="2">asparagine--tRNA ligase</fullName>
        <ecNumber evidence="2">6.1.1.22</ecNumber>
    </recommendedName>
</protein>
<dbReference type="AlphaFoldDB" id="R7V2U6"/>
<evidence type="ECO:0000256" key="6">
    <source>
        <dbReference type="ARBA" id="ARBA00022917"/>
    </source>
</evidence>
<gene>
    <name evidence="9" type="ORF">CAPTEDRAFT_163999</name>
</gene>
<keyword evidence="11" id="KW-1185">Reference proteome</keyword>
<evidence type="ECO:0000256" key="2">
    <source>
        <dbReference type="ARBA" id="ARBA00012816"/>
    </source>
</evidence>
<name>R7V2U6_CAPTE</name>
<dbReference type="FunCoup" id="R7V2U6">
    <property type="interactions" value="1179"/>
</dbReference>
<organism evidence="9">
    <name type="scientific">Capitella teleta</name>
    <name type="common">Polychaete worm</name>
    <dbReference type="NCBI Taxonomy" id="283909"/>
    <lineage>
        <taxon>Eukaryota</taxon>
        <taxon>Metazoa</taxon>
        <taxon>Spiralia</taxon>
        <taxon>Lophotrochozoa</taxon>
        <taxon>Annelida</taxon>
        <taxon>Polychaeta</taxon>
        <taxon>Sedentaria</taxon>
        <taxon>Scolecida</taxon>
        <taxon>Capitellidae</taxon>
        <taxon>Capitella</taxon>
    </lineage>
</organism>
<dbReference type="SUPFAM" id="SSF55681">
    <property type="entry name" value="Class II aaRS and biotin synthetases"/>
    <property type="match status" value="1"/>
</dbReference>
<dbReference type="PANTHER" id="PTHR22594">
    <property type="entry name" value="ASPARTYL/LYSYL-TRNA SYNTHETASE"/>
    <property type="match status" value="1"/>
</dbReference>
<reference evidence="10" key="3">
    <citation type="submission" date="2015-06" db="UniProtKB">
        <authorList>
            <consortium name="EnsemblMetazoa"/>
        </authorList>
    </citation>
    <scope>IDENTIFICATION</scope>
</reference>
<dbReference type="Pfam" id="PF00152">
    <property type="entry name" value="tRNA-synt_2"/>
    <property type="match status" value="1"/>
</dbReference>
<proteinExistence type="inferred from homology"/>
<dbReference type="OMA" id="PRFPGQC"/>
<comment type="similarity">
    <text evidence="1">Belongs to the class-II aminoacyl-tRNA synthetase family.</text>
</comment>
<dbReference type="EnsemblMetazoa" id="CapteT163999">
    <property type="protein sequence ID" value="CapteP163999"/>
    <property type="gene ID" value="CapteG163999"/>
</dbReference>
<dbReference type="InterPro" id="IPR004364">
    <property type="entry name" value="Aa-tRNA-synt_II"/>
</dbReference>
<reference evidence="9 11" key="2">
    <citation type="journal article" date="2013" name="Nature">
        <title>Insights into bilaterian evolution from three spiralian genomes.</title>
        <authorList>
            <person name="Simakov O."/>
            <person name="Marletaz F."/>
            <person name="Cho S.J."/>
            <person name="Edsinger-Gonzales E."/>
            <person name="Havlak P."/>
            <person name="Hellsten U."/>
            <person name="Kuo D.H."/>
            <person name="Larsson T."/>
            <person name="Lv J."/>
            <person name="Arendt D."/>
            <person name="Savage R."/>
            <person name="Osoegawa K."/>
            <person name="de Jong P."/>
            <person name="Grimwood J."/>
            <person name="Chapman J.A."/>
            <person name="Shapiro H."/>
            <person name="Aerts A."/>
            <person name="Otillar R.P."/>
            <person name="Terry A.Y."/>
            <person name="Boore J.L."/>
            <person name="Grigoriev I.V."/>
            <person name="Lindberg D.R."/>
            <person name="Seaver E.C."/>
            <person name="Weisblat D.A."/>
            <person name="Putnam N.H."/>
            <person name="Rokhsar D.S."/>
        </authorList>
    </citation>
    <scope>NUCLEOTIDE SEQUENCE</scope>
    <source>
        <strain evidence="9 11">I ESC-2004</strain>
    </source>
</reference>
<keyword evidence="5" id="KW-0067">ATP-binding</keyword>
<keyword evidence="6" id="KW-0648">Protein biosynthesis</keyword>
<dbReference type="InterPro" id="IPR006195">
    <property type="entry name" value="aa-tRNA-synth_II"/>
</dbReference>
<evidence type="ECO:0000313" key="9">
    <source>
        <dbReference type="EMBL" id="ELU12802.1"/>
    </source>
</evidence>
<dbReference type="GO" id="GO:0004816">
    <property type="term" value="F:asparagine-tRNA ligase activity"/>
    <property type="evidence" value="ECO:0007669"/>
    <property type="project" value="UniProtKB-EC"/>
</dbReference>
<dbReference type="OrthoDB" id="1931232at2759"/>
<dbReference type="InterPro" id="IPR002312">
    <property type="entry name" value="Asp/Asn-tRNA-synth_IIb"/>
</dbReference>
<evidence type="ECO:0000256" key="4">
    <source>
        <dbReference type="ARBA" id="ARBA00022741"/>
    </source>
</evidence>
<dbReference type="HOGENOM" id="CLU_004553_2_0_1"/>
<evidence type="ECO:0000256" key="7">
    <source>
        <dbReference type="ARBA" id="ARBA00023146"/>
    </source>
</evidence>
<evidence type="ECO:0000256" key="1">
    <source>
        <dbReference type="ARBA" id="ARBA00008226"/>
    </source>
</evidence>
<sequence>MNPKMSPKFQDVRNNLERRVTTPQMSAMLRVRNAATQAINHFFQKEEFVQIHTPIITTNDCEGAGETFQIQLRNDQRGKKTEKQFFDVPTFLTVSAQLHLEMVNNAISKVYTFSPTFRGENSRTRQHLSEFYMVEAELAFTQNLENIMEVIEDLVKTSTEQIYNLSEEDVNICLSKSEMKEPETLIENLLKNQFVRLSYDDAIDILVKKNHMFKHNVEWGCDLQKEHEFSLVDHCGGIPVFLTDFPAAIKPFYMRVNDDGRTVAAVDLLLPEVGELCGGSLREERYDLIRNKVTPDLKWYADLRRCGTFPHGGFGLGFDRYLMLLLGVTNIRDVVVFPRWTHNCQF</sequence>